<evidence type="ECO:0000313" key="4">
    <source>
        <dbReference type="RefSeq" id="XP_013880769.1"/>
    </source>
</evidence>
<protein>
    <submittedName>
        <fullName evidence="4">Uncharacterized protein LOC106529807</fullName>
    </submittedName>
</protein>
<dbReference type="GeneID" id="106529807"/>
<feature type="compositionally biased region" description="Polar residues" evidence="1">
    <location>
        <begin position="299"/>
        <end position="314"/>
    </location>
</feature>
<evidence type="ECO:0000313" key="3">
    <source>
        <dbReference type="Proteomes" id="UP000192220"/>
    </source>
</evidence>
<feature type="compositionally biased region" description="Low complexity" evidence="1">
    <location>
        <begin position="85"/>
        <end position="100"/>
    </location>
</feature>
<organism evidence="3 4">
    <name type="scientific">Austrofundulus limnaeus</name>
    <name type="common">Annual killifish</name>
    <dbReference type="NCBI Taxonomy" id="52670"/>
    <lineage>
        <taxon>Eukaryota</taxon>
        <taxon>Metazoa</taxon>
        <taxon>Chordata</taxon>
        <taxon>Craniata</taxon>
        <taxon>Vertebrata</taxon>
        <taxon>Euteleostomi</taxon>
        <taxon>Actinopterygii</taxon>
        <taxon>Neopterygii</taxon>
        <taxon>Teleostei</taxon>
        <taxon>Neoteleostei</taxon>
        <taxon>Acanthomorphata</taxon>
        <taxon>Ovalentaria</taxon>
        <taxon>Atherinomorphae</taxon>
        <taxon>Cyprinodontiformes</taxon>
        <taxon>Rivulidae</taxon>
        <taxon>Austrofundulus</taxon>
    </lineage>
</organism>
<feature type="signal peptide" evidence="2">
    <location>
        <begin position="1"/>
        <end position="19"/>
    </location>
</feature>
<dbReference type="OrthoDB" id="8447124at2759"/>
<accession>A0A2I4CLA6</accession>
<sequence>MGLCLRVAWICVLCITGNCFPVDYRDDNTTSFSSSGALEFSDLEYLDISPPGNESSLEATNGAAEPLPTLEPEDPNITSESTFTSSPVSAPRASPSGPSRNTEDKIPDASMQSKLVSGAGGFGAAPPSPWYGSQFYHEDMHAGSHPYSYESSTMGFPHHSYTGSPPYGSPYSTAFSPHYNYAYSSGGSLHHGYVAPAYPPFGYGTTKTTPPYGYFLQQHPLIDPELLLIGNLLMRIRQMPLAQAWRSSEESVGAIEEKYPFSHVVQSNSNSHRERDLRSNSQYSEKPSDHSPETEVLQKPSNVPLLTSRSKGSL</sequence>
<dbReference type="RefSeq" id="XP_013880769.1">
    <property type="nucleotide sequence ID" value="XM_014025315.1"/>
</dbReference>
<feature type="region of interest" description="Disordered" evidence="1">
    <location>
        <begin position="263"/>
        <end position="314"/>
    </location>
</feature>
<reference evidence="4" key="1">
    <citation type="submission" date="2025-08" db="UniProtKB">
        <authorList>
            <consortium name="RefSeq"/>
        </authorList>
    </citation>
    <scope>IDENTIFICATION</scope>
    <source>
        <strain evidence="4">Quisiro</strain>
        <tissue evidence="4">Liver</tissue>
    </source>
</reference>
<evidence type="ECO:0000256" key="2">
    <source>
        <dbReference type="SAM" id="SignalP"/>
    </source>
</evidence>
<evidence type="ECO:0000256" key="1">
    <source>
        <dbReference type="SAM" id="MobiDB-lite"/>
    </source>
</evidence>
<keyword evidence="3" id="KW-1185">Reference proteome</keyword>
<dbReference type="InParanoid" id="A0A2I4CLA6"/>
<dbReference type="KEGG" id="alim:106529807"/>
<feature type="region of interest" description="Disordered" evidence="1">
    <location>
        <begin position="49"/>
        <end position="106"/>
    </location>
</feature>
<dbReference type="AlphaFoldDB" id="A0A2I4CLA6"/>
<keyword evidence="2" id="KW-0732">Signal</keyword>
<gene>
    <name evidence="4" type="primary">LOC106529807</name>
</gene>
<proteinExistence type="predicted"/>
<dbReference type="Proteomes" id="UP000192220">
    <property type="component" value="Unplaced"/>
</dbReference>
<feature type="chain" id="PRO_5014165898" evidence="2">
    <location>
        <begin position="20"/>
        <end position="314"/>
    </location>
</feature>
<name>A0A2I4CLA6_AUSLI</name>